<evidence type="ECO:0000259" key="4">
    <source>
        <dbReference type="Pfam" id="PF00891"/>
    </source>
</evidence>
<dbReference type="PANTHER" id="PTHR43712">
    <property type="entry name" value="PUTATIVE (AFU_ORTHOLOGUE AFUA_4G14580)-RELATED"/>
    <property type="match status" value="1"/>
</dbReference>
<organism evidence="6 7">
    <name type="scientific">Paeniroseomonas aquatica</name>
    <dbReference type="NCBI Taxonomy" id="373043"/>
    <lineage>
        <taxon>Bacteria</taxon>
        <taxon>Pseudomonadati</taxon>
        <taxon>Pseudomonadota</taxon>
        <taxon>Alphaproteobacteria</taxon>
        <taxon>Acetobacterales</taxon>
        <taxon>Acetobacteraceae</taxon>
        <taxon>Paeniroseomonas</taxon>
    </lineage>
</organism>
<dbReference type="PIRSF" id="PIRSF005739">
    <property type="entry name" value="O-mtase"/>
    <property type="match status" value="1"/>
</dbReference>
<dbReference type="GO" id="GO:0008168">
    <property type="term" value="F:methyltransferase activity"/>
    <property type="evidence" value="ECO:0007669"/>
    <property type="project" value="UniProtKB-KW"/>
</dbReference>
<dbReference type="PROSITE" id="PS51683">
    <property type="entry name" value="SAM_OMT_II"/>
    <property type="match status" value="1"/>
</dbReference>
<dbReference type="Gene3D" id="1.10.10.10">
    <property type="entry name" value="Winged helix-like DNA-binding domain superfamily/Winged helix DNA-binding domain"/>
    <property type="match status" value="1"/>
</dbReference>
<dbReference type="CDD" id="cd02440">
    <property type="entry name" value="AdoMet_MTases"/>
    <property type="match status" value="1"/>
</dbReference>
<dbReference type="InterPro" id="IPR029063">
    <property type="entry name" value="SAM-dependent_MTases_sf"/>
</dbReference>
<keyword evidence="3" id="KW-0949">S-adenosyl-L-methionine</keyword>
<dbReference type="Proteomes" id="UP001529369">
    <property type="component" value="Unassembled WGS sequence"/>
</dbReference>
<dbReference type="GO" id="GO:0032259">
    <property type="term" value="P:methylation"/>
    <property type="evidence" value="ECO:0007669"/>
    <property type="project" value="UniProtKB-KW"/>
</dbReference>
<keyword evidence="2" id="KW-0808">Transferase</keyword>
<dbReference type="InterPro" id="IPR036388">
    <property type="entry name" value="WH-like_DNA-bd_sf"/>
</dbReference>
<sequence>MTPDAILQLGLGFWGSKALLSAVELGLFTMLEEAGPQEAAAIGARCGLHPRALRDFLDALVALRMLGRDAEGRYANTPEGAAFLVRGRPGYVGGLLEMANARLYPFWGRLTEALRSGRPQNEARDGGPDPFQAIYADPDVLAGFLGAMTGVSRPNAAAIARAFPWAGRRTVADIGCAQGGCLAEILRAHPHLTGIGFDLPPVQPVFEAFAREQRLEDRMRFIPGDFFAQPMPGAEVLVMGHVLHDWDAAQKLELLRRAHAALPAGGALVVYDGMIDDDRRENAFGLLMSLNMLIETPGGFDYTGADCRGWMLQAGFREARVEPLQGPYSMAIGIK</sequence>
<dbReference type="Pfam" id="PF08100">
    <property type="entry name" value="Dimerisation"/>
    <property type="match status" value="1"/>
</dbReference>
<proteinExistence type="predicted"/>
<keyword evidence="1 6" id="KW-0489">Methyltransferase</keyword>
<feature type="domain" description="O-methyltransferase C-terminal" evidence="4">
    <location>
        <begin position="107"/>
        <end position="317"/>
    </location>
</feature>
<evidence type="ECO:0000313" key="6">
    <source>
        <dbReference type="EMBL" id="MDN3565601.1"/>
    </source>
</evidence>
<feature type="domain" description="O-methyltransferase dimerisation" evidence="5">
    <location>
        <begin position="8"/>
        <end position="85"/>
    </location>
</feature>
<dbReference type="InterPro" id="IPR036390">
    <property type="entry name" value="WH_DNA-bd_sf"/>
</dbReference>
<evidence type="ECO:0000256" key="1">
    <source>
        <dbReference type="ARBA" id="ARBA00022603"/>
    </source>
</evidence>
<dbReference type="SUPFAM" id="SSF53335">
    <property type="entry name" value="S-adenosyl-L-methionine-dependent methyltransferases"/>
    <property type="match status" value="1"/>
</dbReference>
<dbReference type="RefSeq" id="WP_290317453.1">
    <property type="nucleotide sequence ID" value="NZ_JAUFPN010000150.1"/>
</dbReference>
<name>A0ABT8A7K7_9PROT</name>
<dbReference type="InterPro" id="IPR016461">
    <property type="entry name" value="COMT-like"/>
</dbReference>
<dbReference type="Pfam" id="PF00891">
    <property type="entry name" value="Methyltransf_2"/>
    <property type="match status" value="1"/>
</dbReference>
<evidence type="ECO:0000259" key="5">
    <source>
        <dbReference type="Pfam" id="PF08100"/>
    </source>
</evidence>
<protein>
    <submittedName>
        <fullName evidence="6">Methyltransferase</fullName>
    </submittedName>
</protein>
<dbReference type="Gene3D" id="3.40.50.150">
    <property type="entry name" value="Vaccinia Virus protein VP39"/>
    <property type="match status" value="1"/>
</dbReference>
<dbReference type="InterPro" id="IPR012967">
    <property type="entry name" value="COMT_dimerisation"/>
</dbReference>
<gene>
    <name evidence="6" type="ORF">QWZ14_14635</name>
</gene>
<comment type="caution">
    <text evidence="6">The sequence shown here is derived from an EMBL/GenBank/DDBJ whole genome shotgun (WGS) entry which is preliminary data.</text>
</comment>
<keyword evidence="7" id="KW-1185">Reference proteome</keyword>
<reference evidence="7" key="1">
    <citation type="journal article" date="2019" name="Int. J. Syst. Evol. Microbiol.">
        <title>The Global Catalogue of Microorganisms (GCM) 10K type strain sequencing project: providing services to taxonomists for standard genome sequencing and annotation.</title>
        <authorList>
            <consortium name="The Broad Institute Genomics Platform"/>
            <consortium name="The Broad Institute Genome Sequencing Center for Infectious Disease"/>
            <person name="Wu L."/>
            <person name="Ma J."/>
        </authorList>
    </citation>
    <scope>NUCLEOTIDE SEQUENCE [LARGE SCALE GENOMIC DNA]</scope>
    <source>
        <strain evidence="7">CECT 7131</strain>
    </source>
</reference>
<evidence type="ECO:0000313" key="7">
    <source>
        <dbReference type="Proteomes" id="UP001529369"/>
    </source>
</evidence>
<evidence type="ECO:0000256" key="2">
    <source>
        <dbReference type="ARBA" id="ARBA00022679"/>
    </source>
</evidence>
<dbReference type="EMBL" id="JAUFPN010000150">
    <property type="protein sequence ID" value="MDN3565601.1"/>
    <property type="molecule type" value="Genomic_DNA"/>
</dbReference>
<accession>A0ABT8A7K7</accession>
<dbReference type="SUPFAM" id="SSF46785">
    <property type="entry name" value="Winged helix' DNA-binding domain"/>
    <property type="match status" value="1"/>
</dbReference>
<evidence type="ECO:0000256" key="3">
    <source>
        <dbReference type="ARBA" id="ARBA00022691"/>
    </source>
</evidence>
<dbReference type="InterPro" id="IPR001077">
    <property type="entry name" value="COMT_C"/>
</dbReference>
<dbReference type="PANTHER" id="PTHR43712:SF2">
    <property type="entry name" value="O-METHYLTRANSFERASE CICE"/>
    <property type="match status" value="1"/>
</dbReference>